<dbReference type="Gene3D" id="2.60.40.680">
    <property type="match status" value="1"/>
</dbReference>
<gene>
    <name evidence="9" type="ORF">LXT13_07410</name>
</gene>
<name>A0ABS8XNC1_9BURK</name>
<dbReference type="InterPro" id="IPR038591">
    <property type="entry name" value="NolW-like_sf"/>
</dbReference>
<keyword evidence="3" id="KW-0732">Signal</keyword>
<dbReference type="SUPFAM" id="SSF49384">
    <property type="entry name" value="Carbohydrate-binding domain"/>
    <property type="match status" value="1"/>
</dbReference>
<dbReference type="PANTHER" id="PTHR30332:SF17">
    <property type="entry name" value="TYPE IV PILIATION SYSTEM PROTEIN DR_0774-RELATED"/>
    <property type="match status" value="1"/>
</dbReference>
<evidence type="ECO:0000256" key="5">
    <source>
        <dbReference type="ARBA" id="ARBA00023237"/>
    </source>
</evidence>
<evidence type="ECO:0000256" key="7">
    <source>
        <dbReference type="RuleBase" id="RU004004"/>
    </source>
</evidence>
<dbReference type="Gene3D" id="3.30.1370.120">
    <property type="match status" value="1"/>
</dbReference>
<protein>
    <submittedName>
        <fullName evidence="9">General secretion pathway protein GspD</fullName>
    </submittedName>
</protein>
<keyword evidence="2 7" id="KW-0813">Transport</keyword>
<dbReference type="InterPro" id="IPR001775">
    <property type="entry name" value="GspD/PilQ"/>
</dbReference>
<evidence type="ECO:0000256" key="1">
    <source>
        <dbReference type="ARBA" id="ARBA00004370"/>
    </source>
</evidence>
<dbReference type="CDD" id="cd08547">
    <property type="entry name" value="Type_II_cohesin"/>
    <property type="match status" value="1"/>
</dbReference>
<comment type="caution">
    <text evidence="9">The sequence shown here is derived from an EMBL/GenBank/DDBJ whole genome shotgun (WGS) entry which is preliminary data.</text>
</comment>
<dbReference type="Gene3D" id="1.25.40.10">
    <property type="entry name" value="Tetratricopeptide repeat domain"/>
    <property type="match status" value="1"/>
</dbReference>
<sequence>MWSRIGRVEWALVVVLALAGCAGQQVFREGRGLAAEGKPEAALAKMGEAVRLEPTNAEYRIALATLRTSTVNELLHKAEAARRDARFSDAEKIYTRVLALEPDNEAATRGVATLVRDRRHQQWMADAEPLLKTPAGQAEALERVRQVLLENPQQRQAQYLKARIDEEQRKAARPEARLGEAYRRPVSLEFRDAPLKSILEVIAKVAELNFFYDRDVRPDLRATVVAKKTTVEDALRLLLVTNQLEFKVLNDNSLLIYQNTPQKLKEYQELAVRSFFLANADAKAVGNTLKSIVKTRDLVVDERLNVIVMRDTPEAVRLAERIVALQDLGDAEVMLEVEILEVKRSRLLELGIQWPGQLSLTPLVADGAALTLSQLSDLRANNIRATVGSVVANARKEDQDGNILANPRIRVRNKDKAKIQIGDRVPVITTTSTSTGFVSESVNYVDVGLKLEVEPNIHLDQEVAIKVNLEVSNLVREIVSKSGTLSYQIGQRAANTVLQLRDGETQVLAGLISNEDRVTASKVPALGDLPIAGRLFGSGKTDGQRSEILLSITPHILRSVQRPDLLAAEIDSGTEGSVGAPALRLSAAPEPAASAAMQTPVPRTAVVAAPKALALSWSGPVQVKAGEQFSVALKLGTDSALKGAPVLIGFDPQILQVVSVAEGDYFRQAGGRSTFTHRIDAAQGRVFAAGVREGEAGINGTGAILTLVVRALKPAPAAAITLLSATPEPAASLATALPLQHSVKIEP</sequence>
<dbReference type="Gene3D" id="3.30.1370.130">
    <property type="match status" value="1"/>
</dbReference>
<evidence type="ECO:0000256" key="4">
    <source>
        <dbReference type="ARBA" id="ARBA00023136"/>
    </source>
</evidence>
<keyword evidence="5" id="KW-0998">Cell outer membrane</keyword>
<dbReference type="SMART" id="SM00965">
    <property type="entry name" value="STN"/>
    <property type="match status" value="1"/>
</dbReference>
<keyword evidence="4" id="KW-0472">Membrane</keyword>
<keyword evidence="10" id="KW-1185">Reference proteome</keyword>
<accession>A0ABS8XNC1</accession>
<dbReference type="PRINTS" id="PR01032">
    <property type="entry name" value="PHAGEIV"/>
</dbReference>
<dbReference type="Pfam" id="PF07660">
    <property type="entry name" value="STN"/>
    <property type="match status" value="1"/>
</dbReference>
<dbReference type="InterPro" id="IPR008965">
    <property type="entry name" value="CBM2/CBM3_carb-bd_dom_sf"/>
</dbReference>
<dbReference type="InterPro" id="IPR005644">
    <property type="entry name" value="NolW-like"/>
</dbReference>
<dbReference type="PRINTS" id="PR00811">
    <property type="entry name" value="BCTERIALGSPD"/>
</dbReference>
<evidence type="ECO:0000313" key="10">
    <source>
        <dbReference type="Proteomes" id="UP001200741"/>
    </source>
</evidence>
<dbReference type="PANTHER" id="PTHR30332">
    <property type="entry name" value="PROBABLE GENERAL SECRETION PATHWAY PROTEIN D"/>
    <property type="match status" value="1"/>
</dbReference>
<reference evidence="9 10" key="1">
    <citation type="submission" date="2021-12" db="EMBL/GenBank/DDBJ databases">
        <title>Genome seq of P8.</title>
        <authorList>
            <person name="Seo T."/>
        </authorList>
    </citation>
    <scope>NUCLEOTIDE SEQUENCE [LARGE SCALE GENOMIC DNA]</scope>
    <source>
        <strain evidence="9 10">P8</strain>
    </source>
</reference>
<organism evidence="9 10">
    <name type="scientific">Pelomonas cellulosilytica</name>
    <dbReference type="NCBI Taxonomy" id="2906762"/>
    <lineage>
        <taxon>Bacteria</taxon>
        <taxon>Pseudomonadati</taxon>
        <taxon>Pseudomonadota</taxon>
        <taxon>Betaproteobacteria</taxon>
        <taxon>Burkholderiales</taxon>
        <taxon>Sphaerotilaceae</taxon>
        <taxon>Roseateles</taxon>
    </lineage>
</organism>
<evidence type="ECO:0000259" key="8">
    <source>
        <dbReference type="SMART" id="SM00965"/>
    </source>
</evidence>
<dbReference type="Pfam" id="PF00963">
    <property type="entry name" value="Cohesin"/>
    <property type="match status" value="1"/>
</dbReference>
<feature type="domain" description="Secretin/TonB short N-terminal" evidence="8">
    <location>
        <begin position="208"/>
        <end position="259"/>
    </location>
</feature>
<comment type="similarity">
    <text evidence="6">Belongs to the bacterial secretin family.</text>
</comment>
<dbReference type="InterPro" id="IPR002102">
    <property type="entry name" value="Cohesin_dom"/>
</dbReference>
<dbReference type="InterPro" id="IPR011662">
    <property type="entry name" value="Secretin/TonB_short_N"/>
</dbReference>
<dbReference type="RefSeq" id="WP_233371180.1">
    <property type="nucleotide sequence ID" value="NZ_JAJTWU010000002.1"/>
</dbReference>
<dbReference type="Pfam" id="PF00263">
    <property type="entry name" value="Secretin"/>
    <property type="match status" value="1"/>
</dbReference>
<evidence type="ECO:0000256" key="3">
    <source>
        <dbReference type="ARBA" id="ARBA00022729"/>
    </source>
</evidence>
<dbReference type="SUPFAM" id="SSF48452">
    <property type="entry name" value="TPR-like"/>
    <property type="match status" value="1"/>
</dbReference>
<dbReference type="InterPro" id="IPR050810">
    <property type="entry name" value="Bact_Secretion_Sys_Channel"/>
</dbReference>
<evidence type="ECO:0000313" key="9">
    <source>
        <dbReference type="EMBL" id="MCE4554274.1"/>
    </source>
</evidence>
<dbReference type="PROSITE" id="PS51257">
    <property type="entry name" value="PROKAR_LIPOPROTEIN"/>
    <property type="match status" value="1"/>
</dbReference>
<proteinExistence type="inferred from homology"/>
<dbReference type="InterPro" id="IPR011990">
    <property type="entry name" value="TPR-like_helical_dom_sf"/>
</dbReference>
<dbReference type="InterPro" id="IPR004846">
    <property type="entry name" value="T2SS/T3SS_dom"/>
</dbReference>
<dbReference type="Proteomes" id="UP001200741">
    <property type="component" value="Unassembled WGS sequence"/>
</dbReference>
<evidence type="ECO:0000256" key="6">
    <source>
        <dbReference type="RuleBase" id="RU004003"/>
    </source>
</evidence>
<dbReference type="Pfam" id="PF03958">
    <property type="entry name" value="Secretin_N"/>
    <property type="match status" value="1"/>
</dbReference>
<comment type="subcellular location">
    <subcellularLocation>
        <location evidence="7">Cell outer membrane</location>
    </subcellularLocation>
    <subcellularLocation>
        <location evidence="1">Membrane</location>
    </subcellularLocation>
</comment>
<dbReference type="EMBL" id="JAJTWU010000002">
    <property type="protein sequence ID" value="MCE4554274.1"/>
    <property type="molecule type" value="Genomic_DNA"/>
</dbReference>
<evidence type="ECO:0000256" key="2">
    <source>
        <dbReference type="ARBA" id="ARBA00022448"/>
    </source>
</evidence>